<evidence type="ECO:0000256" key="2">
    <source>
        <dbReference type="ARBA" id="ARBA00022737"/>
    </source>
</evidence>
<protein>
    <recommendedName>
        <fullName evidence="6">Filamin</fullName>
    </recommendedName>
</protein>
<dbReference type="InterPro" id="IPR001298">
    <property type="entry name" value="Filamin/ABP280_rpt"/>
</dbReference>
<evidence type="ECO:0000256" key="1">
    <source>
        <dbReference type="ARBA" id="ARBA00009238"/>
    </source>
</evidence>
<dbReference type="PROSITE" id="PS50194">
    <property type="entry name" value="FILAMIN_REPEAT"/>
    <property type="match status" value="2"/>
</dbReference>
<feature type="repeat" description="Filamin" evidence="3">
    <location>
        <begin position="1"/>
        <end position="76"/>
    </location>
</feature>
<gene>
    <name evidence="4" type="ORF">WA026_004347</name>
</gene>
<dbReference type="Pfam" id="PF00630">
    <property type="entry name" value="Filamin"/>
    <property type="match status" value="2"/>
</dbReference>
<feature type="repeat" description="Filamin" evidence="3">
    <location>
        <begin position="77"/>
        <end position="169"/>
    </location>
</feature>
<dbReference type="SMART" id="SM00557">
    <property type="entry name" value="IG_FLMN"/>
    <property type="match status" value="2"/>
</dbReference>
<proteinExistence type="inferred from homology"/>
<accession>A0AAW1V339</accession>
<dbReference type="InterPro" id="IPR044801">
    <property type="entry name" value="Filamin"/>
</dbReference>
<dbReference type="PANTHER" id="PTHR38537:SF8">
    <property type="entry name" value="FILAMIN-A"/>
    <property type="match status" value="1"/>
</dbReference>
<name>A0AAW1V339_9CUCU</name>
<comment type="caution">
    <text evidence="4">The sequence shown here is derived from an EMBL/GenBank/DDBJ whole genome shotgun (WGS) entry which is preliminary data.</text>
</comment>
<dbReference type="InterPro" id="IPR017868">
    <property type="entry name" value="Filamin/ABP280_repeat-like"/>
</dbReference>
<keyword evidence="5" id="KW-1185">Reference proteome</keyword>
<organism evidence="4 5">
    <name type="scientific">Henosepilachna vigintioctopunctata</name>
    <dbReference type="NCBI Taxonomy" id="420089"/>
    <lineage>
        <taxon>Eukaryota</taxon>
        <taxon>Metazoa</taxon>
        <taxon>Ecdysozoa</taxon>
        <taxon>Arthropoda</taxon>
        <taxon>Hexapoda</taxon>
        <taxon>Insecta</taxon>
        <taxon>Pterygota</taxon>
        <taxon>Neoptera</taxon>
        <taxon>Endopterygota</taxon>
        <taxon>Coleoptera</taxon>
        <taxon>Polyphaga</taxon>
        <taxon>Cucujiformia</taxon>
        <taxon>Coccinelloidea</taxon>
        <taxon>Coccinellidae</taxon>
        <taxon>Epilachninae</taxon>
        <taxon>Epilachnini</taxon>
        <taxon>Henosepilachna</taxon>
    </lineage>
</organism>
<dbReference type="InterPro" id="IPR013783">
    <property type="entry name" value="Ig-like_fold"/>
</dbReference>
<dbReference type="Proteomes" id="UP001431783">
    <property type="component" value="Unassembled WGS sequence"/>
</dbReference>
<feature type="non-terminal residue" evidence="4">
    <location>
        <position position="188"/>
    </location>
</feature>
<evidence type="ECO:0000256" key="3">
    <source>
        <dbReference type="PROSITE-ProRule" id="PRU00087"/>
    </source>
</evidence>
<dbReference type="EMBL" id="JARQZJ010000122">
    <property type="protein sequence ID" value="KAK9889075.1"/>
    <property type="molecule type" value="Genomic_DNA"/>
</dbReference>
<dbReference type="InterPro" id="IPR014756">
    <property type="entry name" value="Ig_E-set"/>
</dbReference>
<keyword evidence="2" id="KW-0677">Repeat</keyword>
<evidence type="ECO:0008006" key="6">
    <source>
        <dbReference type="Google" id="ProtNLM"/>
    </source>
</evidence>
<evidence type="ECO:0000313" key="5">
    <source>
        <dbReference type="Proteomes" id="UP001431783"/>
    </source>
</evidence>
<evidence type="ECO:0000313" key="4">
    <source>
        <dbReference type="EMBL" id="KAK9889075.1"/>
    </source>
</evidence>
<dbReference type="GO" id="GO:0051015">
    <property type="term" value="F:actin filament binding"/>
    <property type="evidence" value="ECO:0007669"/>
    <property type="project" value="InterPro"/>
</dbReference>
<dbReference type="FunFam" id="2.60.40.10:FF:000007">
    <property type="entry name" value="Filamin-B isoform C"/>
    <property type="match status" value="1"/>
</dbReference>
<reference evidence="4 5" key="1">
    <citation type="submission" date="2023-03" db="EMBL/GenBank/DDBJ databases">
        <title>Genome insight into feeding habits of ladybird beetles.</title>
        <authorList>
            <person name="Li H.-S."/>
            <person name="Huang Y.-H."/>
            <person name="Pang H."/>
        </authorList>
    </citation>
    <scope>NUCLEOTIDE SEQUENCE [LARGE SCALE GENOMIC DNA]</scope>
    <source>
        <strain evidence="4">SYSU_2023b</strain>
        <tissue evidence="4">Whole body</tissue>
    </source>
</reference>
<comment type="similarity">
    <text evidence="1">Belongs to the filamin family.</text>
</comment>
<sequence length="188" mass="19760">APVNSLQQFRVITQDAGKGEIAISITSPSGAKIKAHVIPTHEGYLVNFTPTQLGEYLLGISFGGEPISHRPFKLTCLTGSDSQKVKASGPGLHKGIVNRPAEFMIDTRGAGQGGLGVTVEGPCEAAINCRDNGDGTCSVAYLPTEVGDYGINITFNDEHIPGSPFQAFISPQVNMNKIKVSGSGIQLH</sequence>
<dbReference type="PANTHER" id="PTHR38537">
    <property type="entry name" value="JITTERBUG, ISOFORM N"/>
    <property type="match status" value="1"/>
</dbReference>
<dbReference type="GO" id="GO:0030036">
    <property type="term" value="P:actin cytoskeleton organization"/>
    <property type="evidence" value="ECO:0007669"/>
    <property type="project" value="InterPro"/>
</dbReference>
<dbReference type="AlphaFoldDB" id="A0AAW1V339"/>
<dbReference type="Gene3D" id="2.60.40.10">
    <property type="entry name" value="Immunoglobulins"/>
    <property type="match status" value="2"/>
</dbReference>
<feature type="non-terminal residue" evidence="4">
    <location>
        <position position="1"/>
    </location>
</feature>
<dbReference type="SUPFAM" id="SSF81296">
    <property type="entry name" value="E set domains"/>
    <property type="match status" value="2"/>
</dbReference>